<evidence type="ECO:0000256" key="1">
    <source>
        <dbReference type="SAM" id="Coils"/>
    </source>
</evidence>
<evidence type="ECO:0000313" key="2">
    <source>
        <dbReference type="EMBL" id="KXA22148.1"/>
    </source>
</evidence>
<keyword evidence="3" id="KW-1185">Reference proteome</keyword>
<dbReference type="EMBL" id="LRPY01000099">
    <property type="protein sequence ID" value="KXA22148.1"/>
    <property type="molecule type" value="Genomic_DNA"/>
</dbReference>
<dbReference type="PATRIC" id="fig|851.8.peg.1031"/>
<proteinExistence type="predicted"/>
<reference evidence="3" key="1">
    <citation type="submission" date="2016-01" db="EMBL/GenBank/DDBJ databases">
        <authorList>
            <person name="Mitreva M."/>
            <person name="Pepin K.H."/>
            <person name="Mihindukulasuriya K.A."/>
            <person name="Fulton R."/>
            <person name="Fronick C."/>
            <person name="O'Laughlin M."/>
            <person name="Miner T."/>
            <person name="Herter B."/>
            <person name="Rosa B.A."/>
            <person name="Cordes M."/>
            <person name="Tomlinson C."/>
            <person name="Wollam A."/>
            <person name="Palsikar V.B."/>
            <person name="Mardis E.R."/>
            <person name="Wilson R.K."/>
        </authorList>
    </citation>
    <scope>NUCLEOTIDE SEQUENCE [LARGE SCALE GENOMIC DNA]</scope>
    <source>
        <strain evidence="3">MJR7757B</strain>
    </source>
</reference>
<sequence length="169" mass="19316">MKFYDVAKDYIERMEYLEQGINAETGEMTDNSNQLAIWTEELTQDLKDKSANVMAVVRNQELTIEALDNEIKRLQAMKDSIKKKLDKFKTYIKSSMLVNNIEKIETPLGAIKFTKSTSTEIYDESLIDKKFIEVVTTEKISKEKIKAALKAGEEVQGARLVENKNLKIG</sequence>
<protein>
    <recommendedName>
        <fullName evidence="4">Siphovirus Gp157 family protein</fullName>
    </recommendedName>
</protein>
<accession>A0A133P0S1</accession>
<dbReference type="InterPro" id="IPR008840">
    <property type="entry name" value="Sipho_Gp157"/>
</dbReference>
<name>A0A133P0S1_FUSNU</name>
<feature type="coiled-coil region" evidence="1">
    <location>
        <begin position="57"/>
        <end position="84"/>
    </location>
</feature>
<dbReference type="RefSeq" id="WP_060798349.1">
    <property type="nucleotide sequence ID" value="NZ_KQ956688.1"/>
</dbReference>
<dbReference type="Pfam" id="PF05565">
    <property type="entry name" value="Sipho_Gp157"/>
    <property type="match status" value="1"/>
</dbReference>
<comment type="caution">
    <text evidence="2">The sequence shown here is derived from an EMBL/GenBank/DDBJ whole genome shotgun (WGS) entry which is preliminary data.</text>
</comment>
<evidence type="ECO:0008006" key="4">
    <source>
        <dbReference type="Google" id="ProtNLM"/>
    </source>
</evidence>
<dbReference type="Proteomes" id="UP000070401">
    <property type="component" value="Unassembled WGS sequence"/>
</dbReference>
<dbReference type="AlphaFoldDB" id="A0A133P0S1"/>
<keyword evidence="1" id="KW-0175">Coiled coil</keyword>
<organism evidence="2 3">
    <name type="scientific">Fusobacterium nucleatum</name>
    <dbReference type="NCBI Taxonomy" id="851"/>
    <lineage>
        <taxon>Bacteria</taxon>
        <taxon>Fusobacteriati</taxon>
        <taxon>Fusobacteriota</taxon>
        <taxon>Fusobacteriia</taxon>
        <taxon>Fusobacteriales</taxon>
        <taxon>Fusobacteriaceae</taxon>
        <taxon>Fusobacterium</taxon>
    </lineage>
</organism>
<evidence type="ECO:0000313" key="3">
    <source>
        <dbReference type="Proteomes" id="UP000070401"/>
    </source>
</evidence>
<gene>
    <name evidence="2" type="ORF">HMPREF3221_01028</name>
</gene>